<keyword evidence="5 8" id="KW-1133">Transmembrane helix</keyword>
<evidence type="ECO:0000256" key="1">
    <source>
        <dbReference type="ARBA" id="ARBA00004162"/>
    </source>
</evidence>
<dbReference type="GO" id="GO:0005886">
    <property type="term" value="C:plasma membrane"/>
    <property type="evidence" value="ECO:0007669"/>
    <property type="project" value="UniProtKB-SubCell"/>
</dbReference>
<comment type="subcellular location">
    <subcellularLocation>
        <location evidence="1">Cell membrane</location>
        <topology evidence="1">Single-pass membrane protein</topology>
    </subcellularLocation>
    <subcellularLocation>
        <location evidence="7">Cell membrane</location>
        <topology evidence="7">Single-pass type II membrane protein</topology>
    </subcellularLocation>
</comment>
<evidence type="ECO:0000313" key="10">
    <source>
        <dbReference type="EMBL" id="CUU02567.1"/>
    </source>
</evidence>
<accession>A0A0P1MHW1</accession>
<dbReference type="Pfam" id="PF02472">
    <property type="entry name" value="ExbD"/>
    <property type="match status" value="1"/>
</dbReference>
<accession>A0A0P1M137</accession>
<dbReference type="GO" id="GO:0022857">
    <property type="term" value="F:transmembrane transporter activity"/>
    <property type="evidence" value="ECO:0007669"/>
    <property type="project" value="InterPro"/>
</dbReference>
<evidence type="ECO:0000256" key="5">
    <source>
        <dbReference type="ARBA" id="ARBA00022989"/>
    </source>
</evidence>
<gene>
    <name evidence="10" type="ORF">JGI4_00543</name>
    <name evidence="9" type="ORF">JGI8_01192</name>
</gene>
<evidence type="ECO:0000256" key="7">
    <source>
        <dbReference type="RuleBase" id="RU003879"/>
    </source>
</evidence>
<accession>A0A0P1M8W5</accession>
<dbReference type="Gene3D" id="3.30.420.270">
    <property type="match status" value="1"/>
</dbReference>
<evidence type="ECO:0000256" key="2">
    <source>
        <dbReference type="ARBA" id="ARBA00005811"/>
    </source>
</evidence>
<dbReference type="InterPro" id="IPR003400">
    <property type="entry name" value="ExbD"/>
</dbReference>
<evidence type="ECO:0000256" key="4">
    <source>
        <dbReference type="ARBA" id="ARBA00022692"/>
    </source>
</evidence>
<dbReference type="GO" id="GO:0015031">
    <property type="term" value="P:protein transport"/>
    <property type="evidence" value="ECO:0007669"/>
    <property type="project" value="UniProtKB-KW"/>
</dbReference>
<keyword evidence="7" id="KW-0813">Transport</keyword>
<dbReference type="Proteomes" id="UP000182011">
    <property type="component" value="Unassembled WGS sequence"/>
</dbReference>
<dbReference type="EMBL" id="CZVI01000015">
    <property type="protein sequence ID" value="CUS88328.1"/>
    <property type="molecule type" value="Genomic_DNA"/>
</dbReference>
<accession>A0A0P1LTI7</accession>
<accession>A0A0P1P364</accession>
<feature type="transmembrane region" description="Helical" evidence="8">
    <location>
        <begin position="20"/>
        <end position="44"/>
    </location>
</feature>
<proteinExistence type="inferred from homology"/>
<organism evidence="10 11">
    <name type="scientific">Candidatus Kryptonium thompsonii</name>
    <dbReference type="NCBI Taxonomy" id="1633631"/>
    <lineage>
        <taxon>Bacteria</taxon>
        <taxon>Pseudomonadati</taxon>
        <taxon>Candidatus Kryptoniota</taxon>
        <taxon>Candidatus Kryptonium</taxon>
    </lineage>
</organism>
<reference evidence="10 11" key="1">
    <citation type="submission" date="2015-11" db="EMBL/GenBank/DDBJ databases">
        <authorList>
            <person name="Zhang Y."/>
            <person name="Guo Z."/>
        </authorList>
    </citation>
    <scope>NUCLEOTIDE SEQUENCE [LARGE SCALE GENOMIC DNA]</scope>
    <source>
        <strain evidence="10">JGI-4</strain>
    </source>
</reference>
<accession>A0A0N7MQ16</accession>
<evidence type="ECO:0000256" key="6">
    <source>
        <dbReference type="ARBA" id="ARBA00023136"/>
    </source>
</evidence>
<evidence type="ECO:0000313" key="9">
    <source>
        <dbReference type="EMBL" id="CUS88328.1"/>
    </source>
</evidence>
<evidence type="ECO:0000256" key="8">
    <source>
        <dbReference type="SAM" id="Phobius"/>
    </source>
</evidence>
<comment type="similarity">
    <text evidence="2 7">Belongs to the ExbD/TolR family.</text>
</comment>
<accession>A0A0P1MSU6</accession>
<accession>A0A0S4MU83</accession>
<evidence type="ECO:0000256" key="3">
    <source>
        <dbReference type="ARBA" id="ARBA00022475"/>
    </source>
</evidence>
<evidence type="ECO:0000313" key="12">
    <source>
        <dbReference type="Proteomes" id="UP000182200"/>
    </source>
</evidence>
<dbReference type="RefSeq" id="WP_047134074.1">
    <property type="nucleotide sequence ID" value="NZ_CZVI01000015.1"/>
</dbReference>
<dbReference type="Proteomes" id="UP000182200">
    <property type="component" value="Unassembled WGS sequence"/>
</dbReference>
<accession>A0A0P1LM14</accession>
<name>A0A0P1LM14_9BACT</name>
<dbReference type="PANTHER" id="PTHR30558:SF3">
    <property type="entry name" value="BIOPOLYMER TRANSPORT PROTEIN EXBD-RELATED"/>
    <property type="match status" value="1"/>
</dbReference>
<dbReference type="EMBL" id="FAOP01000003">
    <property type="protein sequence ID" value="CUU02567.1"/>
    <property type="molecule type" value="Genomic_DNA"/>
</dbReference>
<sequence length="168" mass="19077">MFRRRKRAEAEIPSASMADIAFELMIFFLVATTFDVDTGIGLVLPPAAETTEQVKVKQSDIAKLLVNAAGEVLLDGELITVPQIRETIKNKIKANPKLIISIKTDRETSYSRYIEVLDELKLAYNDLREEYSLKTFGKSYKDLTKDQQEEVKKEIPIRISIAEPEEVK</sequence>
<evidence type="ECO:0000313" key="11">
    <source>
        <dbReference type="Proteomes" id="UP000182011"/>
    </source>
</evidence>
<dbReference type="STRING" id="1633631.GCA_001442925_00543"/>
<keyword evidence="3" id="KW-1003">Cell membrane</keyword>
<dbReference type="AlphaFoldDB" id="A0A0P1LM14"/>
<keyword evidence="6 8" id="KW-0472">Membrane</keyword>
<keyword evidence="12" id="KW-1185">Reference proteome</keyword>
<keyword evidence="4 7" id="KW-0812">Transmembrane</keyword>
<dbReference type="PANTHER" id="PTHR30558">
    <property type="entry name" value="EXBD MEMBRANE COMPONENT OF PMF-DRIVEN MACROMOLECULE IMPORT SYSTEM"/>
    <property type="match status" value="1"/>
</dbReference>
<dbReference type="OrthoDB" id="9801500at2"/>
<protein>
    <submittedName>
        <fullName evidence="10">Biopolymer transport protein ExbD</fullName>
    </submittedName>
</protein>
<keyword evidence="7" id="KW-0653">Protein transport</keyword>
<accession>A0A0P1P8H7</accession>
<reference evidence="9 12" key="2">
    <citation type="submission" date="2015-11" db="EMBL/GenBank/DDBJ databases">
        <authorList>
            <person name="Varghese N."/>
        </authorList>
    </citation>
    <scope>NUCLEOTIDE SEQUENCE [LARGE SCALE GENOMIC DNA]</scope>
    <source>
        <strain evidence="9 12">JGI-8</strain>
    </source>
</reference>